<protein>
    <submittedName>
        <fullName evidence="1">Uncharacterized protein</fullName>
    </submittedName>
</protein>
<dbReference type="Proteomes" id="UP001153148">
    <property type="component" value="Unassembled WGS sequence"/>
</dbReference>
<sequence length="89" mass="9876">MCKAARVCIAEVEEIVPVGTISPDEVHVPGIYVDRIVKSDKCDKKIEKLTIQKEEGAASMTNLSPAAQMRERIIRRAALEFKDGMYGIL</sequence>
<comment type="caution">
    <text evidence="1">The sequence shown here is derived from an EMBL/GenBank/DDBJ whole genome shotgun (WGS) entry which is preliminary data.</text>
</comment>
<organism evidence="1 2">
    <name type="scientific">Timema podura</name>
    <name type="common">Walking stick</name>
    <dbReference type="NCBI Taxonomy" id="61482"/>
    <lineage>
        <taxon>Eukaryota</taxon>
        <taxon>Metazoa</taxon>
        <taxon>Ecdysozoa</taxon>
        <taxon>Arthropoda</taxon>
        <taxon>Hexapoda</taxon>
        <taxon>Insecta</taxon>
        <taxon>Pterygota</taxon>
        <taxon>Neoptera</taxon>
        <taxon>Polyneoptera</taxon>
        <taxon>Phasmatodea</taxon>
        <taxon>Timematodea</taxon>
        <taxon>Timematoidea</taxon>
        <taxon>Timematidae</taxon>
        <taxon>Timema</taxon>
    </lineage>
</organism>
<gene>
    <name evidence="1" type="ORF">TPAB3V08_LOCUS14771</name>
</gene>
<name>A0ABN7PPA9_TIMPD</name>
<evidence type="ECO:0000313" key="1">
    <source>
        <dbReference type="EMBL" id="CAG2067828.1"/>
    </source>
</evidence>
<dbReference type="InterPro" id="IPR004165">
    <property type="entry name" value="CoA_trans_fam_I"/>
</dbReference>
<dbReference type="Pfam" id="PF01144">
    <property type="entry name" value="CoA_trans"/>
    <property type="match status" value="1"/>
</dbReference>
<dbReference type="EMBL" id="CAJPIN010076208">
    <property type="protein sequence ID" value="CAG2067828.1"/>
    <property type="molecule type" value="Genomic_DNA"/>
</dbReference>
<dbReference type="SUPFAM" id="SSF100950">
    <property type="entry name" value="NagB/RpiA/CoA transferase-like"/>
    <property type="match status" value="1"/>
</dbReference>
<dbReference type="InterPro" id="IPR037171">
    <property type="entry name" value="NagB/RpiA_transferase-like"/>
</dbReference>
<dbReference type="PANTHER" id="PTHR13707">
    <property type="entry name" value="KETOACID-COENZYME A TRANSFERASE"/>
    <property type="match status" value="1"/>
</dbReference>
<evidence type="ECO:0000313" key="2">
    <source>
        <dbReference type="Proteomes" id="UP001153148"/>
    </source>
</evidence>
<dbReference type="Gene3D" id="3.40.1080.10">
    <property type="entry name" value="Glutaconate Coenzyme A-transferase"/>
    <property type="match status" value="1"/>
</dbReference>
<reference evidence="1" key="1">
    <citation type="submission" date="2021-03" db="EMBL/GenBank/DDBJ databases">
        <authorList>
            <person name="Tran Van P."/>
        </authorList>
    </citation>
    <scope>NUCLEOTIDE SEQUENCE</scope>
</reference>
<feature type="non-terminal residue" evidence="1">
    <location>
        <position position="89"/>
    </location>
</feature>
<dbReference type="PANTHER" id="PTHR13707:SF23">
    <property type="entry name" value="SUCCINYL-COA:3-KETOACID-COENZYME A TRANSFERASE"/>
    <property type="match status" value="1"/>
</dbReference>
<accession>A0ABN7PPA9</accession>
<proteinExistence type="predicted"/>
<keyword evidence="2" id="KW-1185">Reference proteome</keyword>